<dbReference type="Proteomes" id="UP000316426">
    <property type="component" value="Chromosome"/>
</dbReference>
<dbReference type="AlphaFoldDB" id="A0A518K7U3"/>
<dbReference type="EC" id="3.1.21.-" evidence="3"/>
<accession>A0A518K7U3</accession>
<dbReference type="GO" id="GO:0005524">
    <property type="term" value="F:ATP binding"/>
    <property type="evidence" value="ECO:0007669"/>
    <property type="project" value="InterPro"/>
</dbReference>
<gene>
    <name evidence="3" type="primary">mcrB</name>
    <name evidence="3" type="ORF">Spa11_20550</name>
</gene>
<dbReference type="EMBL" id="CP036349">
    <property type="protein sequence ID" value="QDV73856.1"/>
    <property type="molecule type" value="Genomic_DNA"/>
</dbReference>
<keyword evidence="4" id="KW-1185">Reference proteome</keyword>
<organism evidence="3 4">
    <name type="scientific">Botrimarina mediterranea</name>
    <dbReference type="NCBI Taxonomy" id="2528022"/>
    <lineage>
        <taxon>Bacteria</taxon>
        <taxon>Pseudomonadati</taxon>
        <taxon>Planctomycetota</taxon>
        <taxon>Planctomycetia</taxon>
        <taxon>Pirellulales</taxon>
        <taxon>Lacipirellulaceae</taxon>
        <taxon>Botrimarina</taxon>
    </lineage>
</organism>
<dbReference type="InterPro" id="IPR027417">
    <property type="entry name" value="P-loop_NTPase"/>
</dbReference>
<evidence type="ECO:0000313" key="3">
    <source>
        <dbReference type="EMBL" id="QDV73856.1"/>
    </source>
</evidence>
<dbReference type="KEGG" id="bmei:Spa11_20550"/>
<dbReference type="CDD" id="cd00009">
    <property type="entry name" value="AAA"/>
    <property type="match status" value="1"/>
</dbReference>
<dbReference type="InterPro" id="IPR052934">
    <property type="entry name" value="Methyl-DNA_Rec/Restrict_Enz"/>
</dbReference>
<dbReference type="PANTHER" id="PTHR37291:SF1">
    <property type="entry name" value="TYPE IV METHYL-DIRECTED RESTRICTION ENZYME ECOKMCRB SUBUNIT"/>
    <property type="match status" value="1"/>
</dbReference>
<dbReference type="REBASE" id="356297">
    <property type="entry name" value="PbaSpa11McrBCP"/>
</dbReference>
<evidence type="ECO:0000313" key="4">
    <source>
        <dbReference type="Proteomes" id="UP000316426"/>
    </source>
</evidence>
<dbReference type="GO" id="GO:0016887">
    <property type="term" value="F:ATP hydrolysis activity"/>
    <property type="evidence" value="ECO:0007669"/>
    <property type="project" value="InterPro"/>
</dbReference>
<dbReference type="Gene3D" id="3.40.50.300">
    <property type="entry name" value="P-loop containing nucleotide triphosphate hydrolases"/>
    <property type="match status" value="1"/>
</dbReference>
<sequence>MFSWKPLYVEIAEALCGFEDRQGELVALMADWIDAGLKPSGVTDKDVDDARFQLTEIDPFTFFVNFNRGTSDDNRRSILSALKEAWGLRSDLPTDFDALPVMNPQNSWFMPYKKKREHNHVATLWRFYKHCQKIDSVEQMDTELFDACRQLLQVGVASLTMGMFWSRPDFWIAADSKNRSYARSLGVMSVPEDGKTYLAWLREVRDRSDKSTCEFSLQAHLNTLKGKASPEPNASVSPNADQADLSDDRVRSYWLLAPGEGARLWDNWYAEGIGAIGWNAMGDLRDYDSKEAMAEYLPKVLEDSGPVHVAQMLWAFSREMKPGDIVFAKHGLWKTCGWGIVTGDYEHDDSQEPYHNLRKIDWKSGVEKTMPTGVQLPLKTITRMTPKTKYLSQLAQQYGDVPGLESESIATEPPKPSPAKPTHAPYGMSDAMDDLFMSAELVETCVELLRRKKNLVLQGAPGTGKTFVAKRLAYLLMGEKDESRVQMVQFHQSLTYEDFVQGFKPSGEGHFKLEKGTFHNFVDAALAKPDMDFVFVIDEINRGNLSKVFGELMMLIEPDKRSSDFAIPLSYSSDRDATFYVPPNVHLIGTMNTADRSLSMVDYALRRRFTFVELDPGFGSDTFGQVLVRAGASPELISDVRERMKRLNEMIASDEANLGRGYRIGHSFFCRTDGEPTDEAWLRNVLSYEIKPLLEEYYCDDPKLLRLALEVLE</sequence>
<feature type="domain" description="AAA+ ATPase" evidence="2">
    <location>
        <begin position="451"/>
        <end position="617"/>
    </location>
</feature>
<dbReference type="InterPro" id="IPR011704">
    <property type="entry name" value="ATPase_dyneun-rel_AAA"/>
</dbReference>
<dbReference type="SUPFAM" id="SSF52540">
    <property type="entry name" value="P-loop containing nucleoside triphosphate hydrolases"/>
    <property type="match status" value="1"/>
</dbReference>
<keyword evidence="3" id="KW-0378">Hydrolase</keyword>
<reference evidence="3 4" key="1">
    <citation type="submission" date="2019-02" db="EMBL/GenBank/DDBJ databases">
        <title>Deep-cultivation of Planctomycetes and their phenomic and genomic characterization uncovers novel biology.</title>
        <authorList>
            <person name="Wiegand S."/>
            <person name="Jogler M."/>
            <person name="Boedeker C."/>
            <person name="Pinto D."/>
            <person name="Vollmers J."/>
            <person name="Rivas-Marin E."/>
            <person name="Kohn T."/>
            <person name="Peeters S.H."/>
            <person name="Heuer A."/>
            <person name="Rast P."/>
            <person name="Oberbeckmann S."/>
            <person name="Bunk B."/>
            <person name="Jeske O."/>
            <person name="Meyerdierks A."/>
            <person name="Storesund J.E."/>
            <person name="Kallscheuer N."/>
            <person name="Luecker S."/>
            <person name="Lage O.M."/>
            <person name="Pohl T."/>
            <person name="Merkel B.J."/>
            <person name="Hornburger P."/>
            <person name="Mueller R.-W."/>
            <person name="Bruemmer F."/>
            <person name="Labrenz M."/>
            <person name="Spormann A.M."/>
            <person name="Op den Camp H."/>
            <person name="Overmann J."/>
            <person name="Amann R."/>
            <person name="Jetten M.S.M."/>
            <person name="Mascher T."/>
            <person name="Medema M.H."/>
            <person name="Devos D.P."/>
            <person name="Kaster A.-K."/>
            <person name="Ovreas L."/>
            <person name="Rohde M."/>
            <person name="Galperin M.Y."/>
            <person name="Jogler C."/>
        </authorList>
    </citation>
    <scope>NUCLEOTIDE SEQUENCE [LARGE SCALE GENOMIC DNA]</scope>
    <source>
        <strain evidence="3 4">Spa11</strain>
    </source>
</reference>
<name>A0A518K7U3_9BACT</name>
<dbReference type="InterPro" id="IPR003593">
    <property type="entry name" value="AAA+_ATPase"/>
</dbReference>
<dbReference type="Pfam" id="PF07728">
    <property type="entry name" value="AAA_5"/>
    <property type="match status" value="1"/>
</dbReference>
<dbReference type="PANTHER" id="PTHR37291">
    <property type="entry name" value="5-METHYLCYTOSINE-SPECIFIC RESTRICTION ENZYME B"/>
    <property type="match status" value="1"/>
</dbReference>
<evidence type="ECO:0000259" key="2">
    <source>
        <dbReference type="SMART" id="SM00382"/>
    </source>
</evidence>
<dbReference type="SMART" id="SM00382">
    <property type="entry name" value="AAA"/>
    <property type="match status" value="1"/>
</dbReference>
<protein>
    <submittedName>
        <fullName evidence="3">5-methylcytosine-specific restriction enzyme B</fullName>
        <ecNumber evidence="3">3.1.21.-</ecNumber>
    </submittedName>
</protein>
<proteinExistence type="predicted"/>
<feature type="region of interest" description="Disordered" evidence="1">
    <location>
        <begin position="403"/>
        <end position="425"/>
    </location>
</feature>
<evidence type="ECO:0000256" key="1">
    <source>
        <dbReference type="SAM" id="MobiDB-lite"/>
    </source>
</evidence>